<reference evidence="2 3" key="1">
    <citation type="journal article" date="2019" name="Int. J. Syst. Evol. Microbiol.">
        <title>The Global Catalogue of Microorganisms (GCM) 10K type strain sequencing project: providing services to taxonomists for standard genome sequencing and annotation.</title>
        <authorList>
            <consortium name="The Broad Institute Genomics Platform"/>
            <consortium name="The Broad Institute Genome Sequencing Center for Infectious Disease"/>
            <person name="Wu L."/>
            <person name="Ma J."/>
        </authorList>
    </citation>
    <scope>NUCLEOTIDE SEQUENCE [LARGE SCALE GENOMIC DNA]</scope>
    <source>
        <strain evidence="2 3">JCM 13318</strain>
    </source>
</reference>
<sequence length="82" mass="8739">MIEFANMIRPAAERRTHRLRRPTGPAGPFASTVRFFFGMESIVPPAQPPSAWVQSARLMGPAGTAEHTSTSSLSTRAAGSIG</sequence>
<evidence type="ECO:0000313" key="3">
    <source>
        <dbReference type="Proteomes" id="UP001500177"/>
    </source>
</evidence>
<dbReference type="EMBL" id="BAAALX010000021">
    <property type="protein sequence ID" value="GAA1526482.1"/>
    <property type="molecule type" value="Genomic_DNA"/>
</dbReference>
<feature type="region of interest" description="Disordered" evidence="1">
    <location>
        <begin position="60"/>
        <end position="82"/>
    </location>
</feature>
<dbReference type="Proteomes" id="UP001500177">
    <property type="component" value="Unassembled WGS sequence"/>
</dbReference>
<feature type="compositionally biased region" description="Polar residues" evidence="1">
    <location>
        <begin position="66"/>
        <end position="82"/>
    </location>
</feature>
<evidence type="ECO:0000256" key="1">
    <source>
        <dbReference type="SAM" id="MobiDB-lite"/>
    </source>
</evidence>
<accession>A0ABN2AT28</accession>
<evidence type="ECO:0000313" key="2">
    <source>
        <dbReference type="EMBL" id="GAA1526482.1"/>
    </source>
</evidence>
<protein>
    <submittedName>
        <fullName evidence="2">Uncharacterized protein</fullName>
    </submittedName>
</protein>
<gene>
    <name evidence="2" type="ORF">GCM10009690_32270</name>
</gene>
<proteinExistence type="predicted"/>
<name>A0ABN2AT28_9MICO</name>
<feature type="region of interest" description="Disordered" evidence="1">
    <location>
        <begin position="1"/>
        <end position="25"/>
    </location>
</feature>
<keyword evidence="3" id="KW-1185">Reference proteome</keyword>
<comment type="caution">
    <text evidence="2">The sequence shown here is derived from an EMBL/GenBank/DDBJ whole genome shotgun (WGS) entry which is preliminary data.</text>
</comment>
<organism evidence="2 3">
    <name type="scientific">Brevibacterium permense</name>
    <dbReference type="NCBI Taxonomy" id="234834"/>
    <lineage>
        <taxon>Bacteria</taxon>
        <taxon>Bacillati</taxon>
        <taxon>Actinomycetota</taxon>
        <taxon>Actinomycetes</taxon>
        <taxon>Micrococcales</taxon>
        <taxon>Brevibacteriaceae</taxon>
        <taxon>Brevibacterium</taxon>
    </lineage>
</organism>